<keyword evidence="3" id="KW-1133">Transmembrane helix</keyword>
<evidence type="ECO:0000259" key="4">
    <source>
        <dbReference type="PROSITE" id="PS51168"/>
    </source>
</evidence>
<evidence type="ECO:0000256" key="2">
    <source>
        <dbReference type="ARBA" id="ARBA00022729"/>
    </source>
</evidence>
<name>A0A1I4M959_9PROT</name>
<dbReference type="AlphaFoldDB" id="A0A1I4M959"/>
<protein>
    <recommendedName>
        <fullName evidence="1">chorismate mutase</fullName>
        <ecNumber evidence="1">5.4.99.5</ecNumber>
    </recommendedName>
</protein>
<dbReference type="PANTHER" id="PTHR35936">
    <property type="entry name" value="MEMBRANE-BOUND LYTIC MUREIN TRANSGLYCOSYLASE F"/>
    <property type="match status" value="1"/>
</dbReference>
<dbReference type="SMART" id="SM00062">
    <property type="entry name" value="PBPb"/>
    <property type="match status" value="1"/>
</dbReference>
<evidence type="ECO:0000313" key="6">
    <source>
        <dbReference type="Proteomes" id="UP000183287"/>
    </source>
</evidence>
<dbReference type="EMBL" id="FOUB01000009">
    <property type="protein sequence ID" value="SFL99635.1"/>
    <property type="molecule type" value="Genomic_DNA"/>
</dbReference>
<evidence type="ECO:0000313" key="5">
    <source>
        <dbReference type="EMBL" id="SFL99635.1"/>
    </source>
</evidence>
<dbReference type="Gene3D" id="3.40.190.10">
    <property type="entry name" value="Periplasmic binding protein-like II"/>
    <property type="match status" value="2"/>
</dbReference>
<evidence type="ECO:0000256" key="3">
    <source>
        <dbReference type="SAM" id="Phobius"/>
    </source>
</evidence>
<gene>
    <name evidence="5" type="ORF">SAMN05421863_100914</name>
</gene>
<reference evidence="6" key="1">
    <citation type="submission" date="2016-10" db="EMBL/GenBank/DDBJ databases">
        <authorList>
            <person name="Varghese N."/>
            <person name="Submissions S."/>
        </authorList>
    </citation>
    <scope>NUCLEOTIDE SEQUENCE [LARGE SCALE GENOMIC DNA]</scope>
    <source>
        <strain evidence="6">Nm44</strain>
    </source>
</reference>
<dbReference type="InterPro" id="IPR002701">
    <property type="entry name" value="CM_II_prokaryot"/>
</dbReference>
<feature type="transmembrane region" description="Helical" evidence="3">
    <location>
        <begin position="25"/>
        <end position="45"/>
    </location>
</feature>
<keyword evidence="6" id="KW-1185">Reference proteome</keyword>
<dbReference type="InterPro" id="IPR036979">
    <property type="entry name" value="CM_dom_sf"/>
</dbReference>
<dbReference type="SUPFAM" id="SSF53850">
    <property type="entry name" value="Periplasmic binding protein-like II"/>
    <property type="match status" value="1"/>
</dbReference>
<keyword evidence="2" id="KW-0732">Signal</keyword>
<dbReference type="Gene3D" id="1.20.59.10">
    <property type="entry name" value="Chorismate mutase"/>
    <property type="match status" value="1"/>
</dbReference>
<dbReference type="Pfam" id="PF01817">
    <property type="entry name" value="CM_2"/>
    <property type="match status" value="1"/>
</dbReference>
<accession>A0A1I4M959</accession>
<dbReference type="NCBIfam" id="TIGR01806">
    <property type="entry name" value="CM_mono2"/>
    <property type="match status" value="1"/>
</dbReference>
<dbReference type="RefSeq" id="WP_083398347.1">
    <property type="nucleotide sequence ID" value="NZ_FOUB01000009.1"/>
</dbReference>
<dbReference type="EC" id="5.4.99.5" evidence="1"/>
<dbReference type="InterPro" id="IPR001638">
    <property type="entry name" value="Solute-binding_3/MltF_N"/>
</dbReference>
<sequence>MELASRKQLSVIGATLIWCRTVRKIYCILGILLAFAGAATAQVGFVDHEAQVRQVFSLIDERLELMQPVAAWKYLHHIPVLDVSREHFLLEAAVAQAQTLGISAEPARELFVLQMRLAREMQQRFIDQWRVANIAPTAPRDLSTELRPQLDELGVRLMQAIYLAIPEFQRKDFHSYYAGSANSIAGRGVVGRDISALFDVLSRLRLTPVPALQRIAASKILRIGTTGDYAPFTMESRGVLTGADIAAVISLAAFLDAEPQFVRTTWPTLMADYQDNRFDLAIGGISITDARTAIGAFSIPYHRGGKTSIVRCGTEARFDSLKEINQAGIRVIVNPGGTNERFVRDYLHNVQPILHTDNRTIFEEIATGRADVMVTDDVEVDLQTQRDSRLCRATAEVFAQNDKALLLARDPKLIAKVDAWLSAELESGKFSQRLGAAFASENLSNVKR</sequence>
<dbReference type="InterPro" id="IPR008240">
    <property type="entry name" value="Chorismate_mutase_periplasmic"/>
</dbReference>
<dbReference type="SUPFAM" id="SSF48600">
    <property type="entry name" value="Chorismate mutase II"/>
    <property type="match status" value="1"/>
</dbReference>
<evidence type="ECO:0000256" key="1">
    <source>
        <dbReference type="ARBA" id="ARBA00012404"/>
    </source>
</evidence>
<dbReference type="UniPathway" id="UPA00120">
    <property type="reaction ID" value="UER00203"/>
</dbReference>
<keyword evidence="3" id="KW-0472">Membrane</keyword>
<dbReference type="PANTHER" id="PTHR35936:SF19">
    <property type="entry name" value="AMINO-ACID-BINDING PROTEIN YXEM-RELATED"/>
    <property type="match status" value="1"/>
</dbReference>
<organism evidence="5 6">
    <name type="scientific">Nitrosomonas communis</name>
    <dbReference type="NCBI Taxonomy" id="44574"/>
    <lineage>
        <taxon>Bacteria</taxon>
        <taxon>Pseudomonadati</taxon>
        <taxon>Pseudomonadota</taxon>
        <taxon>Betaproteobacteria</taxon>
        <taxon>Nitrosomonadales</taxon>
        <taxon>Nitrosomonadaceae</taxon>
        <taxon>Nitrosomonas</taxon>
    </lineage>
</organism>
<proteinExistence type="predicted"/>
<dbReference type="InterPro" id="IPR036263">
    <property type="entry name" value="Chorismate_II_sf"/>
</dbReference>
<feature type="domain" description="Chorismate mutase" evidence="4">
    <location>
        <begin position="30"/>
        <end position="126"/>
    </location>
</feature>
<dbReference type="PROSITE" id="PS51168">
    <property type="entry name" value="CHORISMATE_MUT_2"/>
    <property type="match status" value="1"/>
</dbReference>
<dbReference type="Proteomes" id="UP000183287">
    <property type="component" value="Unassembled WGS sequence"/>
</dbReference>
<keyword evidence="3" id="KW-0812">Transmembrane</keyword>
<dbReference type="SMART" id="SM00830">
    <property type="entry name" value="CM_2"/>
    <property type="match status" value="1"/>
</dbReference>
<dbReference type="OrthoDB" id="7708309at2"/>
<dbReference type="GO" id="GO:0046417">
    <property type="term" value="P:chorismate metabolic process"/>
    <property type="evidence" value="ECO:0007669"/>
    <property type="project" value="InterPro"/>
</dbReference>
<dbReference type="Pfam" id="PF00497">
    <property type="entry name" value="SBP_bac_3"/>
    <property type="match status" value="1"/>
</dbReference>
<dbReference type="GO" id="GO:0004106">
    <property type="term" value="F:chorismate mutase activity"/>
    <property type="evidence" value="ECO:0007669"/>
    <property type="project" value="UniProtKB-EC"/>
</dbReference>